<dbReference type="SMART" id="SM00862">
    <property type="entry name" value="Trans_reg_C"/>
    <property type="match status" value="1"/>
</dbReference>
<evidence type="ECO:0000256" key="6">
    <source>
        <dbReference type="ARBA" id="ARBA00023125"/>
    </source>
</evidence>
<dbReference type="CDD" id="cd00383">
    <property type="entry name" value="trans_reg_C"/>
    <property type="match status" value="1"/>
</dbReference>
<dbReference type="Gene3D" id="1.10.10.10">
    <property type="entry name" value="Winged helix-like DNA-binding domain superfamily/Winged helix DNA-binding domain"/>
    <property type="match status" value="1"/>
</dbReference>
<dbReference type="InterPro" id="IPR016032">
    <property type="entry name" value="Sig_transdc_resp-reg_C-effctor"/>
</dbReference>
<dbReference type="FunFam" id="1.10.10.10:FF:000099">
    <property type="entry name" value="Two-component system response regulator TorR"/>
    <property type="match status" value="1"/>
</dbReference>
<dbReference type="GO" id="GO:0000156">
    <property type="term" value="F:phosphorelay response regulator activity"/>
    <property type="evidence" value="ECO:0007669"/>
    <property type="project" value="TreeGrafter"/>
</dbReference>
<dbReference type="InterPro" id="IPR001867">
    <property type="entry name" value="OmpR/PhoB-type_DNA-bd"/>
</dbReference>
<protein>
    <submittedName>
        <fullName evidence="12">Response regulator transcription factor</fullName>
    </submittedName>
</protein>
<proteinExistence type="predicted"/>
<keyword evidence="4" id="KW-0902">Two-component regulatory system</keyword>
<evidence type="ECO:0000256" key="9">
    <source>
        <dbReference type="PROSITE-ProRule" id="PRU01091"/>
    </source>
</evidence>
<dbReference type="GO" id="GO:0005829">
    <property type="term" value="C:cytosol"/>
    <property type="evidence" value="ECO:0007669"/>
    <property type="project" value="TreeGrafter"/>
</dbReference>
<dbReference type="SUPFAM" id="SSF46894">
    <property type="entry name" value="C-terminal effector domain of the bipartite response regulators"/>
    <property type="match status" value="1"/>
</dbReference>
<dbReference type="InterPro" id="IPR036388">
    <property type="entry name" value="WH-like_DNA-bd_sf"/>
</dbReference>
<dbReference type="PROSITE" id="PS50110">
    <property type="entry name" value="RESPONSE_REGULATORY"/>
    <property type="match status" value="1"/>
</dbReference>
<evidence type="ECO:0000313" key="12">
    <source>
        <dbReference type="EMBL" id="MEJ8566397.1"/>
    </source>
</evidence>
<dbReference type="GO" id="GO:0032993">
    <property type="term" value="C:protein-DNA complex"/>
    <property type="evidence" value="ECO:0007669"/>
    <property type="project" value="TreeGrafter"/>
</dbReference>
<evidence type="ECO:0000259" key="11">
    <source>
        <dbReference type="PROSITE" id="PS51755"/>
    </source>
</evidence>
<keyword evidence="2" id="KW-0963">Cytoplasm</keyword>
<evidence type="ECO:0000256" key="5">
    <source>
        <dbReference type="ARBA" id="ARBA00023015"/>
    </source>
</evidence>
<dbReference type="GO" id="GO:0000976">
    <property type="term" value="F:transcription cis-regulatory region binding"/>
    <property type="evidence" value="ECO:0007669"/>
    <property type="project" value="TreeGrafter"/>
</dbReference>
<reference evidence="12 13" key="1">
    <citation type="submission" date="2024-02" db="EMBL/GenBank/DDBJ databases">
        <title>A novel Wenzhouxiangellaceae bacterium, isolated from coastal sediments.</title>
        <authorList>
            <person name="Du Z.-J."/>
            <person name="Ye Y.-Q."/>
            <person name="Zhang X.-Y."/>
        </authorList>
    </citation>
    <scope>NUCLEOTIDE SEQUENCE [LARGE SCALE GENOMIC DNA]</scope>
    <source>
        <strain evidence="12 13">CH-27</strain>
    </source>
</reference>
<dbReference type="GO" id="GO:0006355">
    <property type="term" value="P:regulation of DNA-templated transcription"/>
    <property type="evidence" value="ECO:0007669"/>
    <property type="project" value="InterPro"/>
</dbReference>
<dbReference type="RefSeq" id="WP_354693717.1">
    <property type="nucleotide sequence ID" value="NZ_JAZHOG010000001.1"/>
</dbReference>
<evidence type="ECO:0000256" key="3">
    <source>
        <dbReference type="ARBA" id="ARBA00022553"/>
    </source>
</evidence>
<feature type="modified residue" description="4-aspartylphosphate" evidence="8">
    <location>
        <position position="55"/>
    </location>
</feature>
<keyword evidence="7" id="KW-0804">Transcription</keyword>
<dbReference type="Proteomes" id="UP001359886">
    <property type="component" value="Unassembled WGS sequence"/>
</dbReference>
<gene>
    <name evidence="12" type="ORF">V3330_02060</name>
</gene>
<evidence type="ECO:0000256" key="7">
    <source>
        <dbReference type="ARBA" id="ARBA00023163"/>
    </source>
</evidence>
<evidence type="ECO:0000256" key="4">
    <source>
        <dbReference type="ARBA" id="ARBA00023012"/>
    </source>
</evidence>
<keyword evidence="13" id="KW-1185">Reference proteome</keyword>
<keyword evidence="3 8" id="KW-0597">Phosphoprotein</keyword>
<dbReference type="Gene3D" id="3.40.50.2300">
    <property type="match status" value="1"/>
</dbReference>
<dbReference type="InterPro" id="IPR001789">
    <property type="entry name" value="Sig_transdc_resp-reg_receiver"/>
</dbReference>
<comment type="subcellular location">
    <subcellularLocation>
        <location evidence="1">Cytoplasm</location>
    </subcellularLocation>
</comment>
<dbReference type="PANTHER" id="PTHR48111">
    <property type="entry name" value="REGULATOR OF RPOS"/>
    <property type="match status" value="1"/>
</dbReference>
<feature type="domain" description="Response regulatory" evidence="10">
    <location>
        <begin position="6"/>
        <end position="119"/>
    </location>
</feature>
<sequence length="239" mass="26515">MSERANLVIAEDDEFVRDLLAATLEDAGFHVTHAGTGRELLTILDNGSCDLVLLDLGLPDEDGLVLMRQIRARSSIPIVVLTARRERDARLSALELGADDYLTKPCDPRELSLRVKNLLRRSSSASGRVQRPSAARNLEFEGWRLDLDARALYDQTGCEVHLPRSEFNLLAAMVIAPNRVLSRAQLLDAIAQHDSSPSERMVDVLVARLRRKIEADPKQPRLIQTVVGVGYKFSAKQAV</sequence>
<evidence type="ECO:0000259" key="10">
    <source>
        <dbReference type="PROSITE" id="PS50110"/>
    </source>
</evidence>
<organism evidence="12 13">
    <name type="scientific">Elongatibacter sediminis</name>
    <dbReference type="NCBI Taxonomy" id="3119006"/>
    <lineage>
        <taxon>Bacteria</taxon>
        <taxon>Pseudomonadati</taxon>
        <taxon>Pseudomonadota</taxon>
        <taxon>Gammaproteobacteria</taxon>
        <taxon>Chromatiales</taxon>
        <taxon>Wenzhouxiangellaceae</taxon>
        <taxon>Elongatibacter</taxon>
    </lineage>
</organism>
<evidence type="ECO:0000256" key="2">
    <source>
        <dbReference type="ARBA" id="ARBA00022490"/>
    </source>
</evidence>
<dbReference type="InterPro" id="IPR039420">
    <property type="entry name" value="WalR-like"/>
</dbReference>
<dbReference type="CDD" id="cd17574">
    <property type="entry name" value="REC_OmpR"/>
    <property type="match status" value="1"/>
</dbReference>
<accession>A0AAW9R513</accession>
<dbReference type="SUPFAM" id="SSF52172">
    <property type="entry name" value="CheY-like"/>
    <property type="match status" value="1"/>
</dbReference>
<dbReference type="EMBL" id="JAZHOG010000001">
    <property type="protein sequence ID" value="MEJ8566397.1"/>
    <property type="molecule type" value="Genomic_DNA"/>
</dbReference>
<dbReference type="PROSITE" id="PS51755">
    <property type="entry name" value="OMPR_PHOB"/>
    <property type="match status" value="1"/>
</dbReference>
<evidence type="ECO:0000256" key="8">
    <source>
        <dbReference type="PROSITE-ProRule" id="PRU00169"/>
    </source>
</evidence>
<feature type="domain" description="OmpR/PhoB-type" evidence="11">
    <location>
        <begin position="135"/>
        <end position="235"/>
    </location>
</feature>
<evidence type="ECO:0000313" key="13">
    <source>
        <dbReference type="Proteomes" id="UP001359886"/>
    </source>
</evidence>
<dbReference type="Pfam" id="PF00486">
    <property type="entry name" value="Trans_reg_C"/>
    <property type="match status" value="1"/>
</dbReference>
<keyword evidence="6 9" id="KW-0238">DNA-binding</keyword>
<dbReference type="Pfam" id="PF00072">
    <property type="entry name" value="Response_reg"/>
    <property type="match status" value="1"/>
</dbReference>
<comment type="caution">
    <text evidence="12">The sequence shown here is derived from an EMBL/GenBank/DDBJ whole genome shotgun (WGS) entry which is preliminary data.</text>
</comment>
<dbReference type="InterPro" id="IPR011006">
    <property type="entry name" value="CheY-like_superfamily"/>
</dbReference>
<evidence type="ECO:0000256" key="1">
    <source>
        <dbReference type="ARBA" id="ARBA00004496"/>
    </source>
</evidence>
<dbReference type="PANTHER" id="PTHR48111:SF4">
    <property type="entry name" value="DNA-BINDING DUAL TRANSCRIPTIONAL REGULATOR OMPR"/>
    <property type="match status" value="1"/>
</dbReference>
<feature type="DNA-binding region" description="OmpR/PhoB-type" evidence="9">
    <location>
        <begin position="135"/>
        <end position="235"/>
    </location>
</feature>
<dbReference type="AlphaFoldDB" id="A0AAW9R513"/>
<name>A0AAW9R513_9GAMM</name>
<dbReference type="Gene3D" id="6.10.250.690">
    <property type="match status" value="1"/>
</dbReference>
<keyword evidence="5" id="KW-0805">Transcription regulation</keyword>
<dbReference type="SMART" id="SM00448">
    <property type="entry name" value="REC"/>
    <property type="match status" value="1"/>
</dbReference>